<dbReference type="EMBL" id="CP036526">
    <property type="protein sequence ID" value="QDT08454.1"/>
    <property type="molecule type" value="Genomic_DNA"/>
</dbReference>
<feature type="chain" id="PRO_5021722110" evidence="2">
    <location>
        <begin position="21"/>
        <end position="310"/>
    </location>
</feature>
<keyword evidence="2" id="KW-0732">Signal</keyword>
<feature type="region of interest" description="Disordered" evidence="1">
    <location>
        <begin position="284"/>
        <end position="310"/>
    </location>
</feature>
<evidence type="ECO:0000256" key="2">
    <source>
        <dbReference type="SAM" id="SignalP"/>
    </source>
</evidence>
<evidence type="ECO:0000313" key="4">
    <source>
        <dbReference type="Proteomes" id="UP000319817"/>
    </source>
</evidence>
<protein>
    <submittedName>
        <fullName evidence="3">Uncharacterized protein</fullName>
    </submittedName>
</protein>
<dbReference type="OrthoDB" id="290552at2"/>
<dbReference type="AlphaFoldDB" id="A0A517NMU8"/>
<evidence type="ECO:0000256" key="1">
    <source>
        <dbReference type="SAM" id="MobiDB-lite"/>
    </source>
</evidence>
<dbReference type="Proteomes" id="UP000319817">
    <property type="component" value="Chromosome"/>
</dbReference>
<organism evidence="3 4">
    <name type="scientific">Stieleria marina</name>
    <dbReference type="NCBI Taxonomy" id="1930275"/>
    <lineage>
        <taxon>Bacteria</taxon>
        <taxon>Pseudomonadati</taxon>
        <taxon>Planctomycetota</taxon>
        <taxon>Planctomycetia</taxon>
        <taxon>Pirellulales</taxon>
        <taxon>Pirellulaceae</taxon>
        <taxon>Stieleria</taxon>
    </lineage>
</organism>
<reference evidence="3 4" key="1">
    <citation type="submission" date="2019-02" db="EMBL/GenBank/DDBJ databases">
        <title>Deep-cultivation of Planctomycetes and their phenomic and genomic characterization uncovers novel biology.</title>
        <authorList>
            <person name="Wiegand S."/>
            <person name="Jogler M."/>
            <person name="Boedeker C."/>
            <person name="Pinto D."/>
            <person name="Vollmers J."/>
            <person name="Rivas-Marin E."/>
            <person name="Kohn T."/>
            <person name="Peeters S.H."/>
            <person name="Heuer A."/>
            <person name="Rast P."/>
            <person name="Oberbeckmann S."/>
            <person name="Bunk B."/>
            <person name="Jeske O."/>
            <person name="Meyerdierks A."/>
            <person name="Storesund J.E."/>
            <person name="Kallscheuer N."/>
            <person name="Luecker S."/>
            <person name="Lage O.M."/>
            <person name="Pohl T."/>
            <person name="Merkel B.J."/>
            <person name="Hornburger P."/>
            <person name="Mueller R.-W."/>
            <person name="Bruemmer F."/>
            <person name="Labrenz M."/>
            <person name="Spormann A.M."/>
            <person name="Op den Camp H."/>
            <person name="Overmann J."/>
            <person name="Amann R."/>
            <person name="Jetten M.S.M."/>
            <person name="Mascher T."/>
            <person name="Medema M.H."/>
            <person name="Devos D.P."/>
            <person name="Kaster A.-K."/>
            <person name="Ovreas L."/>
            <person name="Rohde M."/>
            <person name="Galperin M.Y."/>
            <person name="Jogler C."/>
        </authorList>
    </citation>
    <scope>NUCLEOTIDE SEQUENCE [LARGE SCALE GENOMIC DNA]</scope>
    <source>
        <strain evidence="3 4">K23_9</strain>
    </source>
</reference>
<keyword evidence="4" id="KW-1185">Reference proteome</keyword>
<feature type="compositionally biased region" description="Polar residues" evidence="1">
    <location>
        <begin position="292"/>
        <end position="301"/>
    </location>
</feature>
<name>A0A517NMU8_9BACT</name>
<sequence precursor="true">MQRFTSQLIIAGLLAATAQACNIPVFRYALERWKPDACEILVFFPDQLTKQQESALERQGKASPRITITRDTKTSKIGGDKGPLIAQAVVRCKVNGGKVLEVWKGNPSHLPELQLADSPARQEIQRRLLKGDSIVWLVLESEDEKKNRAIKQQLDDRFQLLADKLQLPEGIGLPGSELFSETPLLLQFSTLTIAANNPEEVFLSTLLTKIEGSAYRNGEPLVVPIFGRGRALEVIPANELSDQLIDDLTVFLSGACSCQVKERNPGFDLLITADWDTELFGADGEIPADTPLHQQQNQPPATLTIPPGRK</sequence>
<dbReference type="PROSITE" id="PS51257">
    <property type="entry name" value="PROKAR_LIPOPROTEIN"/>
    <property type="match status" value="1"/>
</dbReference>
<gene>
    <name evidence="3" type="ORF">K239x_03930</name>
</gene>
<dbReference type="RefSeq" id="WP_145415995.1">
    <property type="nucleotide sequence ID" value="NZ_CP036526.1"/>
</dbReference>
<accession>A0A517NMU8</accession>
<evidence type="ECO:0000313" key="3">
    <source>
        <dbReference type="EMBL" id="QDT08454.1"/>
    </source>
</evidence>
<proteinExistence type="predicted"/>
<feature type="signal peptide" evidence="2">
    <location>
        <begin position="1"/>
        <end position="20"/>
    </location>
</feature>